<dbReference type="GO" id="GO:0005829">
    <property type="term" value="C:cytosol"/>
    <property type="evidence" value="ECO:0007669"/>
    <property type="project" value="TreeGrafter"/>
</dbReference>
<evidence type="ECO:0000256" key="9">
    <source>
        <dbReference type="ARBA" id="ARBA00030138"/>
    </source>
</evidence>
<comment type="caution">
    <text evidence="13">The sequence shown here is derived from an EMBL/GenBank/DDBJ whole genome shotgun (WGS) entry which is preliminary data.</text>
</comment>
<dbReference type="GO" id="GO:0030170">
    <property type="term" value="F:pyridoxal phosphate binding"/>
    <property type="evidence" value="ECO:0007669"/>
    <property type="project" value="InterPro"/>
</dbReference>
<evidence type="ECO:0000256" key="3">
    <source>
        <dbReference type="ARBA" id="ARBA00011738"/>
    </source>
</evidence>
<dbReference type="InterPro" id="IPR043131">
    <property type="entry name" value="BCAT-like_N"/>
</dbReference>
<evidence type="ECO:0000256" key="10">
    <source>
        <dbReference type="ARBA" id="ARBA00033316"/>
    </source>
</evidence>
<comment type="cofactor">
    <cofactor evidence="1">
        <name>pyridoxal 5'-phosphate</name>
        <dbReference type="ChEBI" id="CHEBI:597326"/>
    </cofactor>
</comment>
<keyword evidence="7 13" id="KW-0808">Transferase</keyword>
<dbReference type="GO" id="GO:0008652">
    <property type="term" value="P:amino acid biosynthetic process"/>
    <property type="evidence" value="ECO:0007669"/>
    <property type="project" value="UniProtKB-ARBA"/>
</dbReference>
<evidence type="ECO:0000313" key="13">
    <source>
        <dbReference type="EMBL" id="RAV21605.1"/>
    </source>
</evidence>
<dbReference type="Proteomes" id="UP000250369">
    <property type="component" value="Unassembled WGS sequence"/>
</dbReference>
<sequence>MMLYKNRIVNDHEVAISPFDRGYYFGDGVYEVFRFYNGALFEKDAHYRRLERSAEQTRIPLPYPIADIDGNLAQLLRAEKVTEGIIYLQLTRGEAPRGHAFPKPPAESVLLAYCSEVGRPLQAIRNGIRVIVRPDIRWLRCDLKTLNLLPNVLAKQEAVELGAEEVFFHRSGIVTEASSSNVMLVKDDVLYTHPANHLILHGITRAVILKLAFRLNLSVREEPFTLDELRHADEVFITSTTAEVTPVIELDGVPVADGKPGPVSRRLQGAFEEYVGSLNK</sequence>
<gene>
    <name evidence="13" type="primary">dat</name>
    <name evidence="13" type="ORF">DQG23_10120</name>
</gene>
<dbReference type="NCBIfam" id="TIGR01121">
    <property type="entry name" value="D_amino_aminoT"/>
    <property type="match status" value="1"/>
</dbReference>
<dbReference type="Pfam" id="PF01063">
    <property type="entry name" value="Aminotran_4"/>
    <property type="match status" value="1"/>
</dbReference>
<organism evidence="13 14">
    <name type="scientific">Paenibacillus contaminans</name>
    <dbReference type="NCBI Taxonomy" id="450362"/>
    <lineage>
        <taxon>Bacteria</taxon>
        <taxon>Bacillati</taxon>
        <taxon>Bacillota</taxon>
        <taxon>Bacilli</taxon>
        <taxon>Bacillales</taxon>
        <taxon>Paenibacillaceae</taxon>
        <taxon>Paenibacillus</taxon>
    </lineage>
</organism>
<dbReference type="InterPro" id="IPR001544">
    <property type="entry name" value="Aminotrans_IV"/>
</dbReference>
<reference evidence="13 14" key="1">
    <citation type="journal article" date="2009" name="Int. J. Syst. Evol. Microbiol.">
        <title>Paenibacillus contaminans sp. nov., isolated from a contaminated laboratory plate.</title>
        <authorList>
            <person name="Chou J.H."/>
            <person name="Lee J.H."/>
            <person name="Lin M.C."/>
            <person name="Chang P.S."/>
            <person name="Arun A.B."/>
            <person name="Young C.C."/>
            <person name="Chen W.M."/>
        </authorList>
    </citation>
    <scope>NUCLEOTIDE SEQUENCE [LARGE SCALE GENOMIC DNA]</scope>
    <source>
        <strain evidence="13 14">CKOBP-6</strain>
    </source>
</reference>
<evidence type="ECO:0000256" key="7">
    <source>
        <dbReference type="ARBA" id="ARBA00022679"/>
    </source>
</evidence>
<dbReference type="InterPro" id="IPR050571">
    <property type="entry name" value="Class-IV_PLP-Dep_Aminotrnsfr"/>
</dbReference>
<dbReference type="Gene3D" id="3.20.10.10">
    <property type="entry name" value="D-amino Acid Aminotransferase, subunit A, domain 2"/>
    <property type="match status" value="1"/>
</dbReference>
<dbReference type="GO" id="GO:0046416">
    <property type="term" value="P:D-amino acid metabolic process"/>
    <property type="evidence" value="ECO:0007669"/>
    <property type="project" value="InterPro"/>
</dbReference>
<comment type="catalytic activity">
    <reaction evidence="12">
        <text>D-alanine + 2-oxoglutarate = D-glutamate + pyruvate</text>
        <dbReference type="Rhea" id="RHEA:15869"/>
        <dbReference type="ChEBI" id="CHEBI:15361"/>
        <dbReference type="ChEBI" id="CHEBI:16810"/>
        <dbReference type="ChEBI" id="CHEBI:29986"/>
        <dbReference type="ChEBI" id="CHEBI:57416"/>
        <dbReference type="EC" id="2.6.1.21"/>
    </reaction>
</comment>
<keyword evidence="14" id="KW-1185">Reference proteome</keyword>
<keyword evidence="6 13" id="KW-0032">Aminotransferase</keyword>
<dbReference type="OrthoDB" id="9805628at2"/>
<dbReference type="CDD" id="cd01558">
    <property type="entry name" value="D-AAT_like"/>
    <property type="match status" value="1"/>
</dbReference>
<dbReference type="PANTHER" id="PTHR42743:SF10">
    <property type="entry name" value="D-ALANINE AMINOTRANSFERASE"/>
    <property type="match status" value="1"/>
</dbReference>
<evidence type="ECO:0000256" key="8">
    <source>
        <dbReference type="ARBA" id="ARBA00022898"/>
    </source>
</evidence>
<evidence type="ECO:0000256" key="4">
    <source>
        <dbReference type="ARBA" id="ARBA00012874"/>
    </source>
</evidence>
<keyword evidence="8" id="KW-0663">Pyridoxal phosphate</keyword>
<dbReference type="EMBL" id="QMFB01000004">
    <property type="protein sequence ID" value="RAV21605.1"/>
    <property type="molecule type" value="Genomic_DNA"/>
</dbReference>
<dbReference type="GO" id="GO:0047810">
    <property type="term" value="F:D-alanine-2-oxoglutarate aminotransferase activity"/>
    <property type="evidence" value="ECO:0007669"/>
    <property type="project" value="UniProtKB-EC"/>
</dbReference>
<evidence type="ECO:0000256" key="11">
    <source>
        <dbReference type="ARBA" id="ARBA00033391"/>
    </source>
</evidence>
<proteinExistence type="inferred from homology"/>
<accession>A0A329MNZ2</accession>
<dbReference type="Gene3D" id="3.30.470.10">
    <property type="match status" value="1"/>
</dbReference>
<protein>
    <recommendedName>
        <fullName evidence="5">D-alanine aminotransferase</fullName>
        <ecNumber evidence="4">2.6.1.21</ecNumber>
    </recommendedName>
    <alternativeName>
        <fullName evidence="11">D-amino acid aminotransferase</fullName>
    </alternativeName>
    <alternativeName>
        <fullName evidence="9">D-amino acid transaminase</fullName>
    </alternativeName>
    <alternativeName>
        <fullName evidence="10">D-aspartate aminotransferase</fullName>
    </alternativeName>
</protein>
<comment type="similarity">
    <text evidence="2">Belongs to the class-IV pyridoxal-phosphate-dependent aminotransferase family.</text>
</comment>
<evidence type="ECO:0000256" key="12">
    <source>
        <dbReference type="ARBA" id="ARBA00047911"/>
    </source>
</evidence>
<dbReference type="InterPro" id="IPR036038">
    <property type="entry name" value="Aminotransferase-like"/>
</dbReference>
<dbReference type="FunFam" id="3.20.10.10:FF:000002">
    <property type="entry name" value="D-alanine aminotransferase"/>
    <property type="match status" value="1"/>
</dbReference>
<dbReference type="AlphaFoldDB" id="A0A329MNZ2"/>
<dbReference type="EC" id="2.6.1.21" evidence="4"/>
<evidence type="ECO:0000256" key="6">
    <source>
        <dbReference type="ARBA" id="ARBA00022576"/>
    </source>
</evidence>
<evidence type="ECO:0000256" key="5">
    <source>
        <dbReference type="ARBA" id="ARBA00021779"/>
    </source>
</evidence>
<dbReference type="InterPro" id="IPR043132">
    <property type="entry name" value="BCAT-like_C"/>
</dbReference>
<evidence type="ECO:0000256" key="1">
    <source>
        <dbReference type="ARBA" id="ARBA00001933"/>
    </source>
</evidence>
<dbReference type="InterPro" id="IPR005784">
    <property type="entry name" value="D_amino_transT"/>
</dbReference>
<evidence type="ECO:0000256" key="2">
    <source>
        <dbReference type="ARBA" id="ARBA00009320"/>
    </source>
</evidence>
<dbReference type="GO" id="GO:0046394">
    <property type="term" value="P:carboxylic acid biosynthetic process"/>
    <property type="evidence" value="ECO:0007669"/>
    <property type="project" value="UniProtKB-ARBA"/>
</dbReference>
<comment type="subunit">
    <text evidence="3">Homodimer.</text>
</comment>
<dbReference type="RefSeq" id="WP_113030696.1">
    <property type="nucleotide sequence ID" value="NZ_QMFB01000004.1"/>
</dbReference>
<name>A0A329MNZ2_9BACL</name>
<dbReference type="SUPFAM" id="SSF56752">
    <property type="entry name" value="D-aminoacid aminotransferase-like PLP-dependent enzymes"/>
    <property type="match status" value="1"/>
</dbReference>
<evidence type="ECO:0000313" key="14">
    <source>
        <dbReference type="Proteomes" id="UP000250369"/>
    </source>
</evidence>
<dbReference type="PANTHER" id="PTHR42743">
    <property type="entry name" value="AMINO-ACID AMINOTRANSFERASE"/>
    <property type="match status" value="1"/>
</dbReference>